<feature type="compositionally biased region" description="Polar residues" evidence="6">
    <location>
        <begin position="556"/>
        <end position="566"/>
    </location>
</feature>
<evidence type="ECO:0000256" key="4">
    <source>
        <dbReference type="ARBA" id="ARBA00022989"/>
    </source>
</evidence>
<dbReference type="PANTHER" id="PTHR23506">
    <property type="entry name" value="GH10249P"/>
    <property type="match status" value="1"/>
</dbReference>
<dbReference type="PANTHER" id="PTHR23506:SF23">
    <property type="entry name" value="GH10249P"/>
    <property type="match status" value="1"/>
</dbReference>
<dbReference type="Gene3D" id="1.20.1250.20">
    <property type="entry name" value="MFS general substrate transporter like domains"/>
    <property type="match status" value="2"/>
</dbReference>
<keyword evidence="3 7" id="KW-0812">Transmembrane</keyword>
<evidence type="ECO:0000313" key="9">
    <source>
        <dbReference type="Proteomes" id="UP001303889"/>
    </source>
</evidence>
<dbReference type="Pfam" id="PF07690">
    <property type="entry name" value="MFS_1"/>
    <property type="match status" value="1"/>
</dbReference>
<sequence>MLFLAALAKLASFTDVFLSGLLVPLIPTILKHEADVPHQQVQIWTSVLISTYGGAFAVVSPLMPLITRQGAGAYALLAAGLVCAALALGLFHMSSDLPLLILARALQGLAAAAITGGSAGLLATASNSGSSCVLSSLTPAFIQSAGMMTAPFVAGLLHDYYGLDAVFYCAYALVALNVLLVLVAELTTPLNPPDGAAVIAPETQPGGYGTMTSGTGSFSRRSSRSISPRSLPSPVSSQPGATTSAAVQIPWSPRLVVALSGYLVVGLIGSALQSVLPLFVQRRFDWSVLASGYLFVPLAAPAAVIGPLAGSLARRVPESARFLTAVGFVACLPAFLRLGQFGEHTAPVRHAFFLTLGGISLATGLCGDPLVEEVTNTLASSDSDPWNTAALAASLPNLANAWGSLAGPLLAGAISWIWGWQTMNLTLSVVASSAGVGSLLFLRGWILRPYPGTRAVRSESHSDEESAPLLANAASTGGLYRQSKAYGSEQDDYYRPRQDSDDDSPHTRSGPDRKSSRSHRRHFSVDNFSVATTTTPGSMDSSTSSVRFQACLETTTTVQGSGSSNVLKRPQTGDSTGERRYVMREAPHGPATDPLLAEGSLYVIDEERDKVTGVERKRGVRRVVVFPEGSAPPELLARRKHHVVAINALDGTAQMVSESTEHHAVHVTEEEVGEEGGETARRYVVVEVVEEGEVEE</sequence>
<comment type="caution">
    <text evidence="8">The sequence shown here is derived from an EMBL/GenBank/DDBJ whole genome shotgun (WGS) entry which is preliminary data.</text>
</comment>
<feature type="transmembrane region" description="Helical" evidence="7">
    <location>
        <begin position="137"/>
        <end position="158"/>
    </location>
</feature>
<gene>
    <name evidence="8" type="ORF">C8A05DRAFT_18152</name>
</gene>
<feature type="transmembrane region" description="Helical" evidence="7">
    <location>
        <begin position="105"/>
        <end position="125"/>
    </location>
</feature>
<dbReference type="SUPFAM" id="SSF103473">
    <property type="entry name" value="MFS general substrate transporter"/>
    <property type="match status" value="1"/>
</dbReference>
<feature type="transmembrane region" description="Helical" evidence="7">
    <location>
        <begin position="292"/>
        <end position="313"/>
    </location>
</feature>
<organism evidence="8 9">
    <name type="scientific">Staphylotrichum tortipilum</name>
    <dbReference type="NCBI Taxonomy" id="2831512"/>
    <lineage>
        <taxon>Eukaryota</taxon>
        <taxon>Fungi</taxon>
        <taxon>Dikarya</taxon>
        <taxon>Ascomycota</taxon>
        <taxon>Pezizomycotina</taxon>
        <taxon>Sordariomycetes</taxon>
        <taxon>Sordariomycetidae</taxon>
        <taxon>Sordariales</taxon>
        <taxon>Chaetomiaceae</taxon>
        <taxon>Staphylotrichum</taxon>
    </lineage>
</organism>
<accession>A0AAN6RQ85</accession>
<evidence type="ECO:0000256" key="7">
    <source>
        <dbReference type="SAM" id="Phobius"/>
    </source>
</evidence>
<evidence type="ECO:0000256" key="6">
    <source>
        <dbReference type="SAM" id="MobiDB-lite"/>
    </source>
</evidence>
<comment type="subcellular location">
    <subcellularLocation>
        <location evidence="1">Membrane</location>
        <topology evidence="1">Multi-pass membrane protein</topology>
    </subcellularLocation>
</comment>
<feature type="compositionally biased region" description="Basic and acidic residues" evidence="6">
    <location>
        <begin position="492"/>
        <end position="515"/>
    </location>
</feature>
<feature type="region of interest" description="Disordered" evidence="6">
    <location>
        <begin position="556"/>
        <end position="579"/>
    </location>
</feature>
<feature type="transmembrane region" description="Helical" evidence="7">
    <location>
        <begin position="425"/>
        <end position="446"/>
    </location>
</feature>
<feature type="compositionally biased region" description="Polar residues" evidence="6">
    <location>
        <begin position="526"/>
        <end position="543"/>
    </location>
</feature>
<feature type="region of interest" description="Disordered" evidence="6">
    <location>
        <begin position="486"/>
        <end position="543"/>
    </location>
</feature>
<evidence type="ECO:0000256" key="2">
    <source>
        <dbReference type="ARBA" id="ARBA00022448"/>
    </source>
</evidence>
<protein>
    <submittedName>
        <fullName evidence="8">Major facilitator superfamily domain-containing protein</fullName>
    </submittedName>
</protein>
<dbReference type="Proteomes" id="UP001303889">
    <property type="component" value="Unassembled WGS sequence"/>
</dbReference>
<feature type="transmembrane region" description="Helical" evidence="7">
    <location>
        <begin position="259"/>
        <end position="280"/>
    </location>
</feature>
<feature type="transmembrane region" description="Helical" evidence="7">
    <location>
        <begin position="41"/>
        <end position="59"/>
    </location>
</feature>
<proteinExistence type="predicted"/>
<keyword evidence="4 7" id="KW-1133">Transmembrane helix</keyword>
<reference evidence="8" key="1">
    <citation type="journal article" date="2023" name="Mol. Phylogenet. Evol.">
        <title>Genome-scale phylogeny and comparative genomics of the fungal order Sordariales.</title>
        <authorList>
            <person name="Hensen N."/>
            <person name="Bonometti L."/>
            <person name="Westerberg I."/>
            <person name="Brannstrom I.O."/>
            <person name="Guillou S."/>
            <person name="Cros-Aarteil S."/>
            <person name="Calhoun S."/>
            <person name="Haridas S."/>
            <person name="Kuo A."/>
            <person name="Mondo S."/>
            <person name="Pangilinan J."/>
            <person name="Riley R."/>
            <person name="LaButti K."/>
            <person name="Andreopoulos B."/>
            <person name="Lipzen A."/>
            <person name="Chen C."/>
            <person name="Yan M."/>
            <person name="Daum C."/>
            <person name="Ng V."/>
            <person name="Clum A."/>
            <person name="Steindorff A."/>
            <person name="Ohm R.A."/>
            <person name="Martin F."/>
            <person name="Silar P."/>
            <person name="Natvig D.O."/>
            <person name="Lalanne C."/>
            <person name="Gautier V."/>
            <person name="Ament-Velasquez S.L."/>
            <person name="Kruys A."/>
            <person name="Hutchinson M.I."/>
            <person name="Powell A.J."/>
            <person name="Barry K."/>
            <person name="Miller A.N."/>
            <person name="Grigoriev I.V."/>
            <person name="Debuchy R."/>
            <person name="Gladieux P."/>
            <person name="Hiltunen Thoren M."/>
            <person name="Johannesson H."/>
        </authorList>
    </citation>
    <scope>NUCLEOTIDE SEQUENCE</scope>
    <source>
        <strain evidence="8">CBS 103.79</strain>
    </source>
</reference>
<dbReference type="AlphaFoldDB" id="A0AAN6RQ85"/>
<evidence type="ECO:0000256" key="1">
    <source>
        <dbReference type="ARBA" id="ARBA00004141"/>
    </source>
</evidence>
<evidence type="ECO:0000256" key="3">
    <source>
        <dbReference type="ARBA" id="ARBA00022692"/>
    </source>
</evidence>
<evidence type="ECO:0000313" key="8">
    <source>
        <dbReference type="EMBL" id="KAK3899417.1"/>
    </source>
</evidence>
<dbReference type="InterPro" id="IPR011701">
    <property type="entry name" value="MFS"/>
</dbReference>
<feature type="transmembrane region" description="Helical" evidence="7">
    <location>
        <begin position="165"/>
        <end position="184"/>
    </location>
</feature>
<dbReference type="GO" id="GO:0022857">
    <property type="term" value="F:transmembrane transporter activity"/>
    <property type="evidence" value="ECO:0007669"/>
    <property type="project" value="InterPro"/>
</dbReference>
<feature type="compositionally biased region" description="Low complexity" evidence="6">
    <location>
        <begin position="210"/>
        <end position="239"/>
    </location>
</feature>
<keyword evidence="9" id="KW-1185">Reference proteome</keyword>
<dbReference type="InterPro" id="IPR036259">
    <property type="entry name" value="MFS_trans_sf"/>
</dbReference>
<keyword evidence="5 7" id="KW-0472">Membrane</keyword>
<feature type="transmembrane region" description="Helical" evidence="7">
    <location>
        <begin position="71"/>
        <end position="93"/>
    </location>
</feature>
<feature type="region of interest" description="Disordered" evidence="6">
    <location>
        <begin position="202"/>
        <end position="241"/>
    </location>
</feature>
<feature type="transmembrane region" description="Helical" evidence="7">
    <location>
        <begin position="6"/>
        <end position="29"/>
    </location>
</feature>
<feature type="transmembrane region" description="Helical" evidence="7">
    <location>
        <begin position="319"/>
        <end position="339"/>
    </location>
</feature>
<feature type="transmembrane region" description="Helical" evidence="7">
    <location>
        <begin position="401"/>
        <end position="418"/>
    </location>
</feature>
<dbReference type="InterPro" id="IPR050930">
    <property type="entry name" value="MFS_Vesicular_Transporter"/>
</dbReference>
<name>A0AAN6RQ85_9PEZI</name>
<reference evidence="8" key="2">
    <citation type="submission" date="2023-05" db="EMBL/GenBank/DDBJ databases">
        <authorList>
            <consortium name="Lawrence Berkeley National Laboratory"/>
            <person name="Steindorff A."/>
            <person name="Hensen N."/>
            <person name="Bonometti L."/>
            <person name="Westerberg I."/>
            <person name="Brannstrom I.O."/>
            <person name="Guillou S."/>
            <person name="Cros-Aarteil S."/>
            <person name="Calhoun S."/>
            <person name="Haridas S."/>
            <person name="Kuo A."/>
            <person name="Mondo S."/>
            <person name="Pangilinan J."/>
            <person name="Riley R."/>
            <person name="Labutti K."/>
            <person name="Andreopoulos B."/>
            <person name="Lipzen A."/>
            <person name="Chen C."/>
            <person name="Yanf M."/>
            <person name="Daum C."/>
            <person name="Ng V."/>
            <person name="Clum A."/>
            <person name="Ohm R."/>
            <person name="Martin F."/>
            <person name="Silar P."/>
            <person name="Natvig D."/>
            <person name="Lalanne C."/>
            <person name="Gautier V."/>
            <person name="Ament-Velasquez S.L."/>
            <person name="Kruys A."/>
            <person name="Hutchinson M.I."/>
            <person name="Powell A.J."/>
            <person name="Barry K."/>
            <person name="Miller A.N."/>
            <person name="Grigoriev I.V."/>
            <person name="Debuchy R."/>
            <person name="Gladieux P."/>
            <person name="Thoren M.H."/>
            <person name="Johannesson H."/>
        </authorList>
    </citation>
    <scope>NUCLEOTIDE SEQUENCE</scope>
    <source>
        <strain evidence="8">CBS 103.79</strain>
    </source>
</reference>
<evidence type="ECO:0000256" key="5">
    <source>
        <dbReference type="ARBA" id="ARBA00023136"/>
    </source>
</evidence>
<dbReference type="GO" id="GO:0016020">
    <property type="term" value="C:membrane"/>
    <property type="evidence" value="ECO:0007669"/>
    <property type="project" value="UniProtKB-SubCell"/>
</dbReference>
<dbReference type="EMBL" id="MU855789">
    <property type="protein sequence ID" value="KAK3899417.1"/>
    <property type="molecule type" value="Genomic_DNA"/>
</dbReference>
<keyword evidence="2" id="KW-0813">Transport</keyword>